<gene>
    <name evidence="2" type="ORF">ENO36_04990</name>
</gene>
<reference evidence="2" key="1">
    <citation type="journal article" date="2020" name="mSystems">
        <title>Genome- and Community-Level Interaction Insights into Carbon Utilization and Element Cycling Functions of Hydrothermarchaeota in Hydrothermal Sediment.</title>
        <authorList>
            <person name="Zhou Z."/>
            <person name="Liu Y."/>
            <person name="Xu W."/>
            <person name="Pan J."/>
            <person name="Luo Z.H."/>
            <person name="Li M."/>
        </authorList>
    </citation>
    <scope>NUCLEOTIDE SEQUENCE [LARGE SCALE GENOMIC DNA]</scope>
    <source>
        <strain evidence="2">SpSt-1259</strain>
    </source>
</reference>
<dbReference type="EMBL" id="DSFE01000105">
    <property type="protein sequence ID" value="HEU98188.1"/>
    <property type="molecule type" value="Genomic_DNA"/>
</dbReference>
<evidence type="ECO:0000256" key="1">
    <source>
        <dbReference type="SAM" id="Phobius"/>
    </source>
</evidence>
<sequence>MLNFYPTVLSLSAVDTVPSTSNLISYIIIFLIIGLLFVVVRIACPPCRKTEVQTVPQTQAPQPPAVQAVAVPEQQISPISPQVIAVAVAAVHSFLKGKRPASPQIVRTESAQTISKQNAWILSERMNPYFREDPYFREKGKI</sequence>
<accession>A0A7C2UK04</accession>
<dbReference type="Proteomes" id="UP000885664">
    <property type="component" value="Unassembled WGS sequence"/>
</dbReference>
<keyword evidence="1" id="KW-0812">Transmembrane</keyword>
<keyword evidence="1" id="KW-0472">Membrane</keyword>
<dbReference type="AlphaFoldDB" id="A0A7C2UK04"/>
<proteinExistence type="predicted"/>
<organism evidence="2">
    <name type="scientific">Fervidicoccus fontis</name>
    <dbReference type="NCBI Taxonomy" id="683846"/>
    <lineage>
        <taxon>Archaea</taxon>
        <taxon>Thermoproteota</taxon>
        <taxon>Thermoprotei</taxon>
        <taxon>Fervidicoccales</taxon>
        <taxon>Fervidicoccaceae</taxon>
        <taxon>Fervidicoccus</taxon>
    </lineage>
</organism>
<keyword evidence="1" id="KW-1133">Transmembrane helix</keyword>
<name>A0A7C2UK04_9CREN</name>
<evidence type="ECO:0000313" key="2">
    <source>
        <dbReference type="EMBL" id="HEU98188.1"/>
    </source>
</evidence>
<comment type="caution">
    <text evidence="2">The sequence shown here is derived from an EMBL/GenBank/DDBJ whole genome shotgun (WGS) entry which is preliminary data.</text>
</comment>
<feature type="transmembrane region" description="Helical" evidence="1">
    <location>
        <begin position="23"/>
        <end position="44"/>
    </location>
</feature>
<protein>
    <submittedName>
        <fullName evidence="2">Uncharacterized protein</fullName>
    </submittedName>
</protein>